<feature type="domain" description="3-hydroxyacyl-CoA dehydrogenase NAD binding" evidence="3">
    <location>
        <begin position="17"/>
        <end position="193"/>
    </location>
</feature>
<dbReference type="EMBL" id="JACDXW010000004">
    <property type="protein sequence ID" value="MCB5363789.1"/>
    <property type="molecule type" value="Genomic_DNA"/>
</dbReference>
<dbReference type="SUPFAM" id="SSF48179">
    <property type="entry name" value="6-phosphogluconate dehydrogenase C-terminal domain-like"/>
    <property type="match status" value="1"/>
</dbReference>
<dbReference type="InterPro" id="IPR006176">
    <property type="entry name" value="3-OHacyl-CoA_DH_NAD-bd"/>
</dbReference>
<reference evidence="4 5" key="1">
    <citation type="submission" date="2020-07" db="EMBL/GenBank/DDBJ databases">
        <title>Pusillimonas sp. nov., isolated from poultry manure in Taiwan.</title>
        <authorList>
            <person name="Lin S.-Y."/>
            <person name="Tang Y.-S."/>
            <person name="Young C.-C."/>
        </authorList>
    </citation>
    <scope>NUCLEOTIDE SEQUENCE [LARGE SCALE GENOMIC DNA]</scope>
    <source>
        <strain evidence="4 5">CC-YST705</strain>
    </source>
</reference>
<dbReference type="SUPFAM" id="SSF51735">
    <property type="entry name" value="NAD(P)-binding Rossmann-fold domains"/>
    <property type="match status" value="1"/>
</dbReference>
<name>A0ABS8CDY4_9BURK</name>
<evidence type="ECO:0000313" key="4">
    <source>
        <dbReference type="EMBL" id="MCB5363789.1"/>
    </source>
</evidence>
<dbReference type="PANTHER" id="PTHR48075">
    <property type="entry name" value="3-HYDROXYACYL-COA DEHYDROGENASE FAMILY PROTEIN"/>
    <property type="match status" value="1"/>
</dbReference>
<dbReference type="PANTHER" id="PTHR48075:SF5">
    <property type="entry name" value="3-HYDROXYBUTYRYL-COA DEHYDROGENASE"/>
    <property type="match status" value="1"/>
</dbReference>
<evidence type="ECO:0000259" key="3">
    <source>
        <dbReference type="Pfam" id="PF02737"/>
    </source>
</evidence>
<keyword evidence="5" id="KW-1185">Reference proteome</keyword>
<proteinExistence type="predicted"/>
<dbReference type="Pfam" id="PF00725">
    <property type="entry name" value="3HCDH"/>
    <property type="match status" value="1"/>
</dbReference>
<dbReference type="InterPro" id="IPR036291">
    <property type="entry name" value="NAD(P)-bd_dom_sf"/>
</dbReference>
<dbReference type="InterPro" id="IPR022694">
    <property type="entry name" value="3-OHacyl-CoA_DH"/>
</dbReference>
<evidence type="ECO:0000256" key="1">
    <source>
        <dbReference type="ARBA" id="ARBA00023002"/>
    </source>
</evidence>
<organism evidence="4 5">
    <name type="scientific">Mesopusillimonas faecipullorum</name>
    <dbReference type="NCBI Taxonomy" id="2755040"/>
    <lineage>
        <taxon>Bacteria</taxon>
        <taxon>Pseudomonadati</taxon>
        <taxon>Pseudomonadota</taxon>
        <taxon>Betaproteobacteria</taxon>
        <taxon>Burkholderiales</taxon>
        <taxon>Alcaligenaceae</taxon>
        <taxon>Mesopusillimonas</taxon>
    </lineage>
</organism>
<evidence type="ECO:0000313" key="5">
    <source>
        <dbReference type="Proteomes" id="UP000776983"/>
    </source>
</evidence>
<dbReference type="Gene3D" id="3.40.50.720">
    <property type="entry name" value="NAD(P)-binding Rossmann-like Domain"/>
    <property type="match status" value="1"/>
</dbReference>
<comment type="caution">
    <text evidence="4">The sequence shown here is derived from an EMBL/GenBank/DDBJ whole genome shotgun (WGS) entry which is preliminary data.</text>
</comment>
<gene>
    <name evidence="4" type="ORF">H0484_08515</name>
</gene>
<keyword evidence="1" id="KW-0560">Oxidoreductase</keyword>
<protein>
    <submittedName>
        <fullName evidence="4">3-hydroxyacyl-CoA dehydrogenase</fullName>
    </submittedName>
</protein>
<dbReference type="Proteomes" id="UP000776983">
    <property type="component" value="Unassembled WGS sequence"/>
</dbReference>
<dbReference type="InterPro" id="IPR013328">
    <property type="entry name" value="6PGD_dom2"/>
</dbReference>
<sequence length="328" mass="35963">MSRQSSPLLPVEQVKSVGMVGTGSVGASWAALFLAQGLSVYAYNPDPDAERLARAFIQEAWPSVLALCELPPETQVPGERLVFVDSLQRLAQVSDVLQENAPERPELKAQILAELDQHAPASKIILSSTGGIQPSLMQQACARPERLVVLHPFNPTHLVPLVEVVGGQQTSPEVVDWAMEFARRVGKHPVRLKREAVGHMANRLQFALLRESVHCLIDGIASAEDIDDAVRYGLAPRWTLLGGLLTLHLAGGAGGLKGILDHAGDAIEGWWNDLGSPVMDEQTRAKLVQTTEEIARHRPVEDWIRWRDENLPTLLKLQRQMTAPLGED</sequence>
<evidence type="ECO:0000259" key="2">
    <source>
        <dbReference type="Pfam" id="PF00725"/>
    </source>
</evidence>
<dbReference type="InterPro" id="IPR008927">
    <property type="entry name" value="6-PGluconate_DH-like_C_sf"/>
</dbReference>
<dbReference type="RefSeq" id="WP_226954159.1">
    <property type="nucleotide sequence ID" value="NZ_JACDXW010000004.1"/>
</dbReference>
<dbReference type="PIRSF" id="PIRSF000105">
    <property type="entry name" value="HCDH"/>
    <property type="match status" value="1"/>
</dbReference>
<dbReference type="InterPro" id="IPR006108">
    <property type="entry name" value="3HC_DH_C"/>
</dbReference>
<dbReference type="Pfam" id="PF02737">
    <property type="entry name" value="3HCDH_N"/>
    <property type="match status" value="1"/>
</dbReference>
<dbReference type="Gene3D" id="1.10.1040.10">
    <property type="entry name" value="N-(1-d-carboxylethyl)-l-norvaline Dehydrogenase, domain 2"/>
    <property type="match status" value="1"/>
</dbReference>
<accession>A0ABS8CDY4</accession>
<feature type="domain" description="3-hydroxyacyl-CoA dehydrogenase C-terminal" evidence="2">
    <location>
        <begin position="198"/>
        <end position="261"/>
    </location>
</feature>